<evidence type="ECO:0000256" key="2">
    <source>
        <dbReference type="ARBA" id="ARBA00009399"/>
    </source>
</evidence>
<dbReference type="PANTHER" id="PTHR38459:SF1">
    <property type="entry name" value="PROPHAGE BACTOPRENOL-LINKED GLUCOSE TRANSLOCASE HOMOLOG"/>
    <property type="match status" value="1"/>
</dbReference>
<sequence>MRQRARAGGERAALRQATDGAHAALIDQRKQCVIDRGIHAKIIAADGDAPSVEFRVRLDIHHITMRVLLRQIGWFVFVGCAAAATHWLIAVACVEGAGAPPLLANFIGWLIAFVVSFTGHYRLTFRHQARGWTIAARRFFLISATGFVVNELSYAWLLHATPLRYDLLLALILIVLAFLTFVASRLWAFAHTPPR</sequence>
<keyword evidence="4 6" id="KW-1133">Transmembrane helix</keyword>
<feature type="transmembrane region" description="Helical" evidence="6">
    <location>
        <begin position="72"/>
        <end position="90"/>
    </location>
</feature>
<feature type="transmembrane region" description="Helical" evidence="6">
    <location>
        <begin position="135"/>
        <end position="156"/>
    </location>
</feature>
<evidence type="ECO:0000313" key="9">
    <source>
        <dbReference type="Proteomes" id="UP000216913"/>
    </source>
</evidence>
<keyword evidence="3 6" id="KW-0812">Transmembrane</keyword>
<gene>
    <name evidence="8" type="ORF">CAL25_04230</name>
</gene>
<dbReference type="InterPro" id="IPR007267">
    <property type="entry name" value="GtrA_DPMS_TM"/>
</dbReference>
<evidence type="ECO:0000256" key="1">
    <source>
        <dbReference type="ARBA" id="ARBA00004141"/>
    </source>
</evidence>
<evidence type="ECO:0000313" key="8">
    <source>
        <dbReference type="EMBL" id="OZI55602.1"/>
    </source>
</evidence>
<protein>
    <submittedName>
        <fullName evidence="8">Sugar translocase</fullName>
    </submittedName>
</protein>
<dbReference type="OrthoDB" id="8562382at2"/>
<comment type="subcellular location">
    <subcellularLocation>
        <location evidence="1">Membrane</location>
        <topology evidence="1">Multi-pass membrane protein</topology>
    </subcellularLocation>
</comment>
<reference evidence="8 9" key="1">
    <citation type="submission" date="2017-05" db="EMBL/GenBank/DDBJ databases">
        <title>Complete and WGS of Bordetella genogroups.</title>
        <authorList>
            <person name="Spilker T."/>
            <person name="LiPuma J."/>
        </authorList>
    </citation>
    <scope>NUCLEOTIDE SEQUENCE [LARGE SCALE GENOMIC DNA]</scope>
    <source>
        <strain evidence="8 9">AU10456</strain>
    </source>
</reference>
<feature type="transmembrane region" description="Helical" evidence="6">
    <location>
        <begin position="168"/>
        <end position="188"/>
    </location>
</feature>
<feature type="transmembrane region" description="Helical" evidence="6">
    <location>
        <begin position="102"/>
        <end position="123"/>
    </location>
</feature>
<keyword evidence="9" id="KW-1185">Reference proteome</keyword>
<organism evidence="8 9">
    <name type="scientific">Bordetella genomosp. 5</name>
    <dbReference type="NCBI Taxonomy" id="1395608"/>
    <lineage>
        <taxon>Bacteria</taxon>
        <taxon>Pseudomonadati</taxon>
        <taxon>Pseudomonadota</taxon>
        <taxon>Betaproteobacteria</taxon>
        <taxon>Burkholderiales</taxon>
        <taxon>Alcaligenaceae</taxon>
        <taxon>Bordetella</taxon>
    </lineage>
</organism>
<name>A0A261U2G3_9BORD</name>
<evidence type="ECO:0000256" key="5">
    <source>
        <dbReference type="ARBA" id="ARBA00023136"/>
    </source>
</evidence>
<dbReference type="EMBL" id="NEVP01000001">
    <property type="protein sequence ID" value="OZI55602.1"/>
    <property type="molecule type" value="Genomic_DNA"/>
</dbReference>
<accession>A0A261U2G3</accession>
<evidence type="ECO:0000256" key="4">
    <source>
        <dbReference type="ARBA" id="ARBA00022989"/>
    </source>
</evidence>
<dbReference type="GO" id="GO:0005886">
    <property type="term" value="C:plasma membrane"/>
    <property type="evidence" value="ECO:0007669"/>
    <property type="project" value="TreeGrafter"/>
</dbReference>
<comment type="similarity">
    <text evidence="2">Belongs to the GtrA family.</text>
</comment>
<dbReference type="GO" id="GO:0000271">
    <property type="term" value="P:polysaccharide biosynthetic process"/>
    <property type="evidence" value="ECO:0007669"/>
    <property type="project" value="InterPro"/>
</dbReference>
<evidence type="ECO:0000259" key="7">
    <source>
        <dbReference type="Pfam" id="PF04138"/>
    </source>
</evidence>
<evidence type="ECO:0000256" key="3">
    <source>
        <dbReference type="ARBA" id="ARBA00022692"/>
    </source>
</evidence>
<dbReference type="Proteomes" id="UP000216913">
    <property type="component" value="Unassembled WGS sequence"/>
</dbReference>
<dbReference type="PANTHER" id="PTHR38459">
    <property type="entry name" value="PROPHAGE BACTOPRENOL-LINKED GLUCOSE TRANSLOCASE HOMOLOG"/>
    <property type="match status" value="1"/>
</dbReference>
<dbReference type="Pfam" id="PF04138">
    <property type="entry name" value="GtrA_DPMS_TM"/>
    <property type="match status" value="1"/>
</dbReference>
<keyword evidence="5 6" id="KW-0472">Membrane</keyword>
<feature type="domain" description="GtrA/DPMS transmembrane" evidence="7">
    <location>
        <begin position="75"/>
        <end position="189"/>
    </location>
</feature>
<dbReference type="InterPro" id="IPR051401">
    <property type="entry name" value="GtrA_CellWall_Glycosyl"/>
</dbReference>
<comment type="caution">
    <text evidence="8">The sequence shown here is derived from an EMBL/GenBank/DDBJ whole genome shotgun (WGS) entry which is preliminary data.</text>
</comment>
<dbReference type="AlphaFoldDB" id="A0A261U2G3"/>
<evidence type="ECO:0000256" key="6">
    <source>
        <dbReference type="SAM" id="Phobius"/>
    </source>
</evidence>
<proteinExistence type="inferred from homology"/>